<keyword evidence="3 6" id="KW-0812">Transmembrane</keyword>
<evidence type="ECO:0000259" key="7">
    <source>
        <dbReference type="Pfam" id="PF00892"/>
    </source>
</evidence>
<organism evidence="8 9">
    <name type="scientific">Urochloa decumbens</name>
    <dbReference type="NCBI Taxonomy" id="240449"/>
    <lineage>
        <taxon>Eukaryota</taxon>
        <taxon>Viridiplantae</taxon>
        <taxon>Streptophyta</taxon>
        <taxon>Embryophyta</taxon>
        <taxon>Tracheophyta</taxon>
        <taxon>Spermatophyta</taxon>
        <taxon>Magnoliopsida</taxon>
        <taxon>Liliopsida</taxon>
        <taxon>Poales</taxon>
        <taxon>Poaceae</taxon>
        <taxon>PACMAD clade</taxon>
        <taxon>Panicoideae</taxon>
        <taxon>Panicodae</taxon>
        <taxon>Paniceae</taxon>
        <taxon>Melinidinae</taxon>
        <taxon>Urochloa</taxon>
    </lineage>
</organism>
<keyword evidence="4 6" id="KW-1133">Transmembrane helix</keyword>
<dbReference type="Pfam" id="PF00892">
    <property type="entry name" value="EamA"/>
    <property type="match status" value="2"/>
</dbReference>
<feature type="domain" description="EamA" evidence="7">
    <location>
        <begin position="24"/>
        <end position="156"/>
    </location>
</feature>
<feature type="transmembrane region" description="Helical" evidence="6">
    <location>
        <begin position="51"/>
        <end position="72"/>
    </location>
</feature>
<comment type="subcellular location">
    <subcellularLocation>
        <location evidence="1 6">Membrane</location>
        <topology evidence="1 6">Multi-pass membrane protein</topology>
    </subcellularLocation>
</comment>
<gene>
    <name evidence="8" type="ORF">URODEC1_LOCUS84512</name>
</gene>
<feature type="transmembrane region" description="Helical" evidence="6">
    <location>
        <begin position="318"/>
        <end position="338"/>
    </location>
</feature>
<sequence>MADEPRQGEENPTATRWEGAKLALSMVLVQLIIVGMMLLSELALNAGMNPFVLVVYRNLVAAAAVTPFALIYERETWKKVNLAVWGWIFVNAAFGDVMAVGLYFYGLRVTNAAYSAIFMNLIPIATFIIAIMIRTEKLALRKWTGNMKVLGSLLCVGGMMVVSLFKGKLLHLWPTNLLGYSHAQAPASNAGSHQDVVVGTLLLCGSSLSYALYYIVQAKVVEVFPSKYWMTMLTSLMGSLQAFVVGICFSHDMAQWRLKWDLQLLTVVYSGVFNTGLAFVLLSWVISRSGPIYPPMFNSVSLITTMIIDSILIGTNIYLGSVVGTILIVVGLYAFLWGKGKELKLDRRRAEAGEA</sequence>
<feature type="transmembrane region" description="Helical" evidence="6">
    <location>
        <begin position="267"/>
        <end position="286"/>
    </location>
</feature>
<feature type="transmembrane region" description="Helical" evidence="6">
    <location>
        <begin position="228"/>
        <end position="247"/>
    </location>
</feature>
<evidence type="ECO:0000256" key="6">
    <source>
        <dbReference type="RuleBase" id="RU363077"/>
    </source>
</evidence>
<dbReference type="InterPro" id="IPR030184">
    <property type="entry name" value="WAT1-related"/>
</dbReference>
<dbReference type="GO" id="GO:0016020">
    <property type="term" value="C:membrane"/>
    <property type="evidence" value="ECO:0007669"/>
    <property type="project" value="UniProtKB-SubCell"/>
</dbReference>
<evidence type="ECO:0000256" key="3">
    <source>
        <dbReference type="ARBA" id="ARBA00022692"/>
    </source>
</evidence>
<dbReference type="InterPro" id="IPR037185">
    <property type="entry name" value="EmrE-like"/>
</dbReference>
<dbReference type="Proteomes" id="UP001497457">
    <property type="component" value="Chromosome 33rd"/>
</dbReference>
<dbReference type="AlphaFoldDB" id="A0ABC9DFH2"/>
<dbReference type="EMBL" id="OZ075143">
    <property type="protein sequence ID" value="CAL5037479.1"/>
    <property type="molecule type" value="Genomic_DNA"/>
</dbReference>
<keyword evidence="5 6" id="KW-0472">Membrane</keyword>
<feature type="transmembrane region" description="Helical" evidence="6">
    <location>
        <begin position="196"/>
        <end position="216"/>
    </location>
</feature>
<feature type="transmembrane region" description="Helical" evidence="6">
    <location>
        <begin position="20"/>
        <end position="39"/>
    </location>
</feature>
<dbReference type="PANTHER" id="PTHR31218">
    <property type="entry name" value="WAT1-RELATED PROTEIN"/>
    <property type="match status" value="1"/>
</dbReference>
<evidence type="ECO:0000256" key="1">
    <source>
        <dbReference type="ARBA" id="ARBA00004141"/>
    </source>
</evidence>
<proteinExistence type="inferred from homology"/>
<dbReference type="InterPro" id="IPR000620">
    <property type="entry name" value="EamA_dom"/>
</dbReference>
<evidence type="ECO:0000313" key="8">
    <source>
        <dbReference type="EMBL" id="CAL5037479.1"/>
    </source>
</evidence>
<evidence type="ECO:0000256" key="2">
    <source>
        <dbReference type="ARBA" id="ARBA00007635"/>
    </source>
</evidence>
<evidence type="ECO:0000256" key="4">
    <source>
        <dbReference type="ARBA" id="ARBA00022989"/>
    </source>
</evidence>
<feature type="transmembrane region" description="Helical" evidence="6">
    <location>
        <begin position="145"/>
        <end position="165"/>
    </location>
</feature>
<feature type="domain" description="EamA" evidence="7">
    <location>
        <begin position="199"/>
        <end position="335"/>
    </location>
</feature>
<reference evidence="8" key="1">
    <citation type="submission" date="2024-10" db="EMBL/GenBank/DDBJ databases">
        <authorList>
            <person name="Ryan C."/>
        </authorList>
    </citation>
    <scope>NUCLEOTIDE SEQUENCE [LARGE SCALE GENOMIC DNA]</scope>
</reference>
<keyword evidence="9" id="KW-1185">Reference proteome</keyword>
<dbReference type="SUPFAM" id="SSF103481">
    <property type="entry name" value="Multidrug resistance efflux transporter EmrE"/>
    <property type="match status" value="2"/>
</dbReference>
<feature type="transmembrane region" description="Helical" evidence="6">
    <location>
        <begin position="112"/>
        <end position="133"/>
    </location>
</feature>
<evidence type="ECO:0000313" key="9">
    <source>
        <dbReference type="Proteomes" id="UP001497457"/>
    </source>
</evidence>
<name>A0ABC9DFH2_9POAL</name>
<comment type="similarity">
    <text evidence="2 6">Belongs to the drug/metabolite transporter (DMT) superfamily. Plant drug/metabolite exporter (P-DME) (TC 2.A.7.4) family.</text>
</comment>
<accession>A0ABC9DFH2</accession>
<feature type="transmembrane region" description="Helical" evidence="6">
    <location>
        <begin position="84"/>
        <end position="106"/>
    </location>
</feature>
<protein>
    <recommendedName>
        <fullName evidence="6">WAT1-related protein</fullName>
    </recommendedName>
</protein>
<evidence type="ECO:0000256" key="5">
    <source>
        <dbReference type="ARBA" id="ARBA00023136"/>
    </source>
</evidence>